<evidence type="ECO:0008006" key="3">
    <source>
        <dbReference type="Google" id="ProtNLM"/>
    </source>
</evidence>
<proteinExistence type="predicted"/>
<accession>A0A0C1QIG9</accession>
<reference evidence="1 2" key="1">
    <citation type="submission" date="2014-12" db="EMBL/GenBank/DDBJ databases">
        <title>Draft Genome Sequence of Pseudoalteromonas luteoviolacea HI1.</title>
        <authorList>
            <person name="Asahina A.Y."/>
            <person name="Hadfield M.G."/>
        </authorList>
    </citation>
    <scope>NUCLEOTIDE SEQUENCE [LARGE SCALE GENOMIC DNA]</scope>
    <source>
        <strain evidence="1 2">HI1</strain>
    </source>
</reference>
<name>A0A0C1QIG9_9GAMM</name>
<dbReference type="RefSeq" id="WP_039611851.1">
    <property type="nucleotide sequence ID" value="NZ_JWIC01000010.1"/>
</dbReference>
<dbReference type="Proteomes" id="UP000031327">
    <property type="component" value="Unassembled WGS sequence"/>
</dbReference>
<sequence length="184" mass="20461">MRAISFFSGLLLAGCSSVQTLPSFDAKNWRYATDPHGSQVILNEPLVQEKRVKIGFDRVPRVDKQNNSWVELIYDIPQGSLNGVSHIEVTYQSDKPLVIKLSQKEYGGAGDKSYAHYQVTLPQATQPSTREVTLSDFARPDWTPNWSKDQGIVSASISALYFVPDLTDKEGGNATITIHHLALR</sequence>
<comment type="caution">
    <text evidence="1">The sequence shown here is derived from an EMBL/GenBank/DDBJ whole genome shotgun (WGS) entry which is preliminary data.</text>
</comment>
<dbReference type="EMBL" id="JWIC01000010">
    <property type="protein sequence ID" value="KID54957.1"/>
    <property type="molecule type" value="Genomic_DNA"/>
</dbReference>
<dbReference type="AlphaFoldDB" id="A0A0C1QIG9"/>
<evidence type="ECO:0000313" key="2">
    <source>
        <dbReference type="Proteomes" id="UP000031327"/>
    </source>
</evidence>
<protein>
    <recommendedName>
        <fullName evidence="3">Lipoprotein</fullName>
    </recommendedName>
</protein>
<dbReference type="PROSITE" id="PS51257">
    <property type="entry name" value="PROKAR_LIPOPROTEIN"/>
    <property type="match status" value="1"/>
</dbReference>
<gene>
    <name evidence="1" type="ORF">JF50_24305</name>
</gene>
<dbReference type="OrthoDB" id="6294568at2"/>
<evidence type="ECO:0000313" key="1">
    <source>
        <dbReference type="EMBL" id="KID54957.1"/>
    </source>
</evidence>
<organism evidence="1 2">
    <name type="scientific">Pseudoalteromonas luteoviolacea</name>
    <dbReference type="NCBI Taxonomy" id="43657"/>
    <lineage>
        <taxon>Bacteria</taxon>
        <taxon>Pseudomonadati</taxon>
        <taxon>Pseudomonadota</taxon>
        <taxon>Gammaproteobacteria</taxon>
        <taxon>Alteromonadales</taxon>
        <taxon>Pseudoalteromonadaceae</taxon>
        <taxon>Pseudoalteromonas</taxon>
    </lineage>
</organism>